<dbReference type="EMBL" id="MCBT01000048">
    <property type="protein sequence ID" value="OEG72328.1"/>
    <property type="molecule type" value="Genomic_DNA"/>
</dbReference>
<evidence type="ECO:0000256" key="1">
    <source>
        <dbReference type="SAM" id="Phobius"/>
    </source>
</evidence>
<dbReference type="Proteomes" id="UP000095230">
    <property type="component" value="Unassembled WGS sequence"/>
</dbReference>
<organism evidence="3 4">
    <name type="scientific">Shewanella colwelliana</name>
    <name type="common">Alteromonas colwelliana</name>
    <dbReference type="NCBI Taxonomy" id="23"/>
    <lineage>
        <taxon>Bacteria</taxon>
        <taxon>Pseudomonadati</taxon>
        <taxon>Pseudomonadota</taxon>
        <taxon>Gammaproteobacteria</taxon>
        <taxon>Alteromonadales</taxon>
        <taxon>Shewanellaceae</taxon>
        <taxon>Shewanella</taxon>
    </lineage>
</organism>
<sequence length="64" mass="7311">MKSLIPYDCPVECAQRYDSLFGKCVNFNLDRIVDSDKNAAGMYFSALVFYISGLITYKYVIIPE</sequence>
<dbReference type="AlphaFoldDB" id="A0A1E5IY55"/>
<dbReference type="EMBL" id="MCBT01000012">
    <property type="protein sequence ID" value="OEG75078.1"/>
    <property type="molecule type" value="Genomic_DNA"/>
</dbReference>
<comment type="caution">
    <text evidence="3">The sequence shown here is derived from an EMBL/GenBank/DDBJ whole genome shotgun (WGS) entry which is preliminary data.</text>
</comment>
<evidence type="ECO:0000313" key="2">
    <source>
        <dbReference type="EMBL" id="OEG72328.1"/>
    </source>
</evidence>
<protein>
    <submittedName>
        <fullName evidence="3">Uncharacterized protein</fullName>
    </submittedName>
</protein>
<proteinExistence type="predicted"/>
<accession>A0A1E5IY55</accession>
<keyword evidence="1" id="KW-0812">Transmembrane</keyword>
<evidence type="ECO:0000313" key="4">
    <source>
        <dbReference type="Proteomes" id="UP000095230"/>
    </source>
</evidence>
<evidence type="ECO:0000313" key="3">
    <source>
        <dbReference type="EMBL" id="OEG75078.1"/>
    </source>
</evidence>
<reference evidence="3 4" key="1">
    <citation type="submission" date="2016-07" db="EMBL/GenBank/DDBJ databases">
        <title>Whole-genome of two Shewanella species isolated from a digestive organ of sea cucumber Apostichopus japonicus Selenka 1867.</title>
        <authorList>
            <person name="Hong H.-H."/>
            <person name="Choi H."/>
            <person name="Cheon S."/>
            <person name="Oh J.-S."/>
            <person name="Lee H.-G."/>
            <person name="Park C."/>
        </authorList>
    </citation>
    <scope>NUCLEOTIDE SEQUENCE [LARGE SCALE GENOMIC DNA]</scope>
    <source>
        <strain evidence="3 4">CSB03KR</strain>
    </source>
</reference>
<gene>
    <name evidence="2" type="ORF">BEL05_04955</name>
    <name evidence="3" type="ORF">BEL05_08595</name>
</gene>
<keyword evidence="1" id="KW-0472">Membrane</keyword>
<feature type="transmembrane region" description="Helical" evidence="1">
    <location>
        <begin position="40"/>
        <end position="60"/>
    </location>
</feature>
<keyword evidence="1" id="KW-1133">Transmembrane helix</keyword>
<name>A0A1E5IY55_SHECO</name>